<keyword evidence="6" id="KW-1185">Reference proteome</keyword>
<dbReference type="Proteomes" id="UP000076794">
    <property type="component" value="Chromosome"/>
</dbReference>
<feature type="transmembrane region" description="Helical" evidence="2">
    <location>
        <begin position="402"/>
        <end position="423"/>
    </location>
</feature>
<dbReference type="InterPro" id="IPR002656">
    <property type="entry name" value="Acyl_transf_3_dom"/>
</dbReference>
<keyword evidence="5" id="KW-0808">Transferase</keyword>
<dbReference type="KEGG" id="ido:I598_1854"/>
<proteinExistence type="predicted"/>
<feature type="transmembrane region" description="Helical" evidence="2">
    <location>
        <begin position="273"/>
        <end position="293"/>
    </location>
</feature>
<dbReference type="GO" id="GO:0016020">
    <property type="term" value="C:membrane"/>
    <property type="evidence" value="ECO:0007669"/>
    <property type="project" value="TreeGrafter"/>
</dbReference>
<evidence type="ECO:0000259" key="4">
    <source>
        <dbReference type="Pfam" id="PF19040"/>
    </source>
</evidence>
<dbReference type="PATRIC" id="fig|1300344.3.peg.1863"/>
<accession>A0A161HQD7</accession>
<sequence>MPSTGPVSLARADGAAARPASGDGSRRDIQGLRALAVGAVVVFHLWPTALAGGYVGVDVFFVLSGFLITSHLLRRPVDSPGALLDFWARRVRRLIPAASLVLLVTLVAAVVWLPSTVLGPTAREVVASALYVENWQLAASEADYLAADQAHSPVQHYWSLAIEEQFYLLWPVLLGAATWLVVRRHRAARASTPDGAAAHHGTDRPVVVAAVVVTGAVVVASLAWSVHLTATEPAAAYFVSTTRFWELGLGGLLAALSALRPSAGAADGAAARVLRPVAAWAGLVMIVVACVTFDEGTPFPGTAALLPTVGTALVVAAAADGLRGGPGRLLGLRPVQWLGDTSYSVYLWHWPLVVIVPVALDVDGPLVMVGVLVATLALAAVSRTWVEERLRHHPGLVRRRGATFVLLAVCVGLVAGAGAAVAVRTDAAEQEAATEFATAVEQAQPCVGAEVVRDPSCAQPDFVTPPLVAAQDKPVVYADGCWNNTPFTSRNTCTYGPADAGTRVALVGNSHAGHWVPALADALDAEDWRLTTYLQSVCYTVDVPLAFDGAGEADGCRDVNRWAVEEIVTGGYDVVVMSDRTNQPIAGVPDAEQEDAAQAAYADTLAAFTDAGIPVLVLRDTPAMPANVPDCVALHPDDLDRCGAPTTALEPDPLAAAAAVDTTGLVSVTGVEDLMCDPELCHAVVGGLVAYFDHGHLTATFARTLAPEVSGAVRDRLAG</sequence>
<dbReference type="OrthoDB" id="3404679at2"/>
<dbReference type="EMBL" id="CP014209">
    <property type="protein sequence ID" value="ANC31402.1"/>
    <property type="molecule type" value="Genomic_DNA"/>
</dbReference>
<feature type="transmembrane region" description="Helical" evidence="2">
    <location>
        <begin position="244"/>
        <end position="261"/>
    </location>
</feature>
<dbReference type="Pfam" id="PF19040">
    <property type="entry name" value="SGNH"/>
    <property type="match status" value="1"/>
</dbReference>
<gene>
    <name evidence="5" type="primary">oatA_2</name>
    <name evidence="5" type="ORF">I598_1854</name>
</gene>
<keyword evidence="2" id="KW-1133">Transmembrane helix</keyword>
<dbReference type="Pfam" id="PF01757">
    <property type="entry name" value="Acyl_transf_3"/>
    <property type="match status" value="1"/>
</dbReference>
<evidence type="ECO:0000256" key="2">
    <source>
        <dbReference type="SAM" id="Phobius"/>
    </source>
</evidence>
<dbReference type="GO" id="GO:0016747">
    <property type="term" value="F:acyltransferase activity, transferring groups other than amino-acyl groups"/>
    <property type="evidence" value="ECO:0007669"/>
    <property type="project" value="InterPro"/>
</dbReference>
<feature type="transmembrane region" description="Helical" evidence="2">
    <location>
        <begin position="165"/>
        <end position="182"/>
    </location>
</feature>
<feature type="compositionally biased region" description="Low complexity" evidence="1">
    <location>
        <begin position="10"/>
        <end position="23"/>
    </location>
</feature>
<keyword evidence="2" id="KW-0812">Transmembrane</keyword>
<protein>
    <submittedName>
        <fullName evidence="5">O-acetyltransferase OatA</fullName>
        <ecNumber evidence="5">2.3.1.-</ecNumber>
    </submittedName>
</protein>
<dbReference type="AlphaFoldDB" id="A0A161HQD7"/>
<feature type="transmembrane region" description="Helical" evidence="2">
    <location>
        <begin position="299"/>
        <end position="322"/>
    </location>
</feature>
<evidence type="ECO:0000313" key="5">
    <source>
        <dbReference type="EMBL" id="ANC31402.1"/>
    </source>
</evidence>
<evidence type="ECO:0000259" key="3">
    <source>
        <dbReference type="Pfam" id="PF01757"/>
    </source>
</evidence>
<dbReference type="EC" id="2.3.1.-" evidence="5"/>
<keyword evidence="5" id="KW-0012">Acyltransferase</keyword>
<feature type="region of interest" description="Disordered" evidence="1">
    <location>
        <begin position="1"/>
        <end position="26"/>
    </location>
</feature>
<dbReference type="InterPro" id="IPR050879">
    <property type="entry name" value="Acyltransferase_3"/>
</dbReference>
<name>A0A161HQD7_9MICO</name>
<reference evidence="5 6" key="1">
    <citation type="submission" date="2016-01" db="EMBL/GenBank/DDBJ databases">
        <title>Complete genome sequence of a soil Actinobacterium, Isoptericola dokdonensis DS-3.</title>
        <authorList>
            <person name="Kwon S.-K."/>
            <person name="Kim J.F."/>
        </authorList>
    </citation>
    <scope>NUCLEOTIDE SEQUENCE [LARGE SCALE GENOMIC DNA]</scope>
    <source>
        <strain evidence="5 6">DS-3</strain>
    </source>
</reference>
<feature type="transmembrane region" description="Helical" evidence="2">
    <location>
        <begin position="206"/>
        <end position="224"/>
    </location>
</feature>
<organism evidence="5 6">
    <name type="scientific">Isoptericola dokdonensis DS-3</name>
    <dbReference type="NCBI Taxonomy" id="1300344"/>
    <lineage>
        <taxon>Bacteria</taxon>
        <taxon>Bacillati</taxon>
        <taxon>Actinomycetota</taxon>
        <taxon>Actinomycetes</taxon>
        <taxon>Micrococcales</taxon>
        <taxon>Promicromonosporaceae</taxon>
        <taxon>Isoptericola</taxon>
    </lineage>
</organism>
<dbReference type="STRING" id="1300344.I598_1854"/>
<feature type="domain" description="SGNH" evidence="4">
    <location>
        <begin position="488"/>
        <end position="709"/>
    </location>
</feature>
<feature type="transmembrane region" description="Helical" evidence="2">
    <location>
        <begin position="94"/>
        <end position="113"/>
    </location>
</feature>
<feature type="domain" description="Acyltransferase 3" evidence="3">
    <location>
        <begin position="28"/>
        <end position="381"/>
    </location>
</feature>
<dbReference type="RefSeq" id="WP_083973095.1">
    <property type="nucleotide sequence ID" value="NZ_CP014209.1"/>
</dbReference>
<evidence type="ECO:0000256" key="1">
    <source>
        <dbReference type="SAM" id="MobiDB-lite"/>
    </source>
</evidence>
<keyword evidence="2" id="KW-0472">Membrane</keyword>
<evidence type="ECO:0000313" key="6">
    <source>
        <dbReference type="Proteomes" id="UP000076794"/>
    </source>
</evidence>
<dbReference type="InterPro" id="IPR043968">
    <property type="entry name" value="SGNH"/>
</dbReference>
<dbReference type="PANTHER" id="PTHR23028:SF53">
    <property type="entry name" value="ACYL_TRANSF_3 DOMAIN-CONTAINING PROTEIN"/>
    <property type="match status" value="1"/>
</dbReference>
<feature type="transmembrane region" description="Helical" evidence="2">
    <location>
        <begin position="53"/>
        <end position="73"/>
    </location>
</feature>
<feature type="transmembrane region" description="Helical" evidence="2">
    <location>
        <begin position="343"/>
        <end position="360"/>
    </location>
</feature>
<feature type="transmembrane region" description="Helical" evidence="2">
    <location>
        <begin position="366"/>
        <end position="386"/>
    </location>
</feature>
<dbReference type="GO" id="GO:0009103">
    <property type="term" value="P:lipopolysaccharide biosynthetic process"/>
    <property type="evidence" value="ECO:0007669"/>
    <property type="project" value="TreeGrafter"/>
</dbReference>
<dbReference type="PANTHER" id="PTHR23028">
    <property type="entry name" value="ACETYLTRANSFERASE"/>
    <property type="match status" value="1"/>
</dbReference>